<feature type="transmembrane region" description="Helical" evidence="8">
    <location>
        <begin position="285"/>
        <end position="310"/>
    </location>
</feature>
<dbReference type="SUPFAM" id="SSF103473">
    <property type="entry name" value="MFS general substrate transporter"/>
    <property type="match status" value="1"/>
</dbReference>
<dbReference type="InterPro" id="IPR036259">
    <property type="entry name" value="MFS_trans_sf"/>
</dbReference>
<dbReference type="CDD" id="cd06173">
    <property type="entry name" value="MFS_MefA_like"/>
    <property type="match status" value="1"/>
</dbReference>
<organism evidence="9 10">
    <name type="scientific">Comamonas testosteroni</name>
    <name type="common">Pseudomonas testosteroni</name>
    <dbReference type="NCBI Taxonomy" id="285"/>
    <lineage>
        <taxon>Bacteria</taxon>
        <taxon>Pseudomonadati</taxon>
        <taxon>Pseudomonadota</taxon>
        <taxon>Betaproteobacteria</taxon>
        <taxon>Burkholderiales</taxon>
        <taxon>Comamonadaceae</taxon>
        <taxon>Comamonas</taxon>
    </lineage>
</organism>
<name>A0A8B4S4P2_COMTE</name>
<feature type="transmembrane region" description="Helical" evidence="8">
    <location>
        <begin position="434"/>
        <end position="458"/>
    </location>
</feature>
<keyword evidence="2" id="KW-0813">Transport</keyword>
<sequence length="486" mass="51784">MNRNRSGRSGRPQALQKTRRSRILDPLTFQVAKAGSRPRPTPASPAALTDLTLSTPATSAAPQASTIPPLRDPAFVNFVLARMLAMFAQQMQAVVVAWQVYDITREPLSLAYVGLAQFLPMAGLLIPAGDLSDRMSRKRLLGISWLVAAVCSGLLWLLAESGAHNVHWIYAVLVLFGCSRAFSGPALQSLLPQIVAREQLAQALATNSMLMRISAIAAPVLGGLLYALGGGVLTYAVCGVALLLGAGLLSQVPVHFASPRIVTDVQTTMWQRFAEGLHFMRTRPIILGTISLDLFAVLLGGVVALLPVYAHEVLQVGPQGLGLLRSSMAAGEVCMGLWLASRPINRRVGKVMFAAVAVFGLANLVFALSHWFVLSMLALAVAGAADMVSVYIRGALVQFSTPDHMRGRVNAVNMLFIGSSNELGEFRAGSSASWFGAVPAAILGSLCTLGVVGGWMTLFKPLRDVDRLEDAARVSGLESPQPLENQ</sequence>
<keyword evidence="5 8" id="KW-1133">Transmembrane helix</keyword>
<dbReference type="PANTHER" id="PTHR23513">
    <property type="entry name" value="INTEGRAL MEMBRANE EFFLUX PROTEIN-RELATED"/>
    <property type="match status" value="1"/>
</dbReference>
<evidence type="ECO:0000256" key="4">
    <source>
        <dbReference type="ARBA" id="ARBA00022692"/>
    </source>
</evidence>
<feature type="transmembrane region" description="Helical" evidence="8">
    <location>
        <begin position="352"/>
        <end position="373"/>
    </location>
</feature>
<keyword evidence="6 8" id="KW-0472">Membrane</keyword>
<dbReference type="Pfam" id="PF05977">
    <property type="entry name" value="MFS_3"/>
    <property type="match status" value="1"/>
</dbReference>
<comment type="caution">
    <text evidence="9">The sequence shown here is derived from an EMBL/GenBank/DDBJ whole genome shotgun (WGS) entry which is preliminary data.</text>
</comment>
<evidence type="ECO:0000256" key="8">
    <source>
        <dbReference type="SAM" id="Phobius"/>
    </source>
</evidence>
<proteinExistence type="predicted"/>
<evidence type="ECO:0000256" key="1">
    <source>
        <dbReference type="ARBA" id="ARBA00004651"/>
    </source>
</evidence>
<keyword evidence="10" id="KW-1185">Reference proteome</keyword>
<dbReference type="Proteomes" id="UP000255070">
    <property type="component" value="Unassembled WGS sequence"/>
</dbReference>
<keyword evidence="4 8" id="KW-0812">Transmembrane</keyword>
<feature type="transmembrane region" description="Helical" evidence="8">
    <location>
        <begin position="322"/>
        <end position="340"/>
    </location>
</feature>
<feature type="region of interest" description="Disordered" evidence="7">
    <location>
        <begin position="1"/>
        <end position="21"/>
    </location>
</feature>
<dbReference type="InterPro" id="IPR010290">
    <property type="entry name" value="TM_effector"/>
</dbReference>
<feature type="transmembrane region" description="Helical" evidence="8">
    <location>
        <begin position="140"/>
        <end position="159"/>
    </location>
</feature>
<dbReference type="EMBL" id="UFXL01000001">
    <property type="protein sequence ID" value="SUY78807.1"/>
    <property type="molecule type" value="Genomic_DNA"/>
</dbReference>
<reference evidence="9 10" key="1">
    <citation type="submission" date="2018-06" db="EMBL/GenBank/DDBJ databases">
        <authorList>
            <consortium name="Pathogen Informatics"/>
            <person name="Doyle S."/>
        </authorList>
    </citation>
    <scope>NUCLEOTIDE SEQUENCE [LARGE SCALE GENOMIC DNA]</scope>
    <source>
        <strain evidence="9 10">NCTC10698</strain>
    </source>
</reference>
<evidence type="ECO:0000256" key="5">
    <source>
        <dbReference type="ARBA" id="ARBA00022989"/>
    </source>
</evidence>
<dbReference type="PANTHER" id="PTHR23513:SF9">
    <property type="entry name" value="ENTEROBACTIN EXPORTER ENTS"/>
    <property type="match status" value="1"/>
</dbReference>
<dbReference type="Gene3D" id="1.20.1250.20">
    <property type="entry name" value="MFS general substrate transporter like domains"/>
    <property type="match status" value="1"/>
</dbReference>
<evidence type="ECO:0000256" key="3">
    <source>
        <dbReference type="ARBA" id="ARBA00022475"/>
    </source>
</evidence>
<evidence type="ECO:0000313" key="9">
    <source>
        <dbReference type="EMBL" id="SUY78807.1"/>
    </source>
</evidence>
<dbReference type="GO" id="GO:0005886">
    <property type="term" value="C:plasma membrane"/>
    <property type="evidence" value="ECO:0007669"/>
    <property type="project" value="UniProtKB-SubCell"/>
</dbReference>
<evidence type="ECO:0000313" key="10">
    <source>
        <dbReference type="Proteomes" id="UP000255070"/>
    </source>
</evidence>
<comment type="subcellular location">
    <subcellularLocation>
        <location evidence="1">Cell membrane</location>
        <topology evidence="1">Multi-pass membrane protein</topology>
    </subcellularLocation>
</comment>
<protein>
    <submittedName>
        <fullName evidence="9">Enterobactin exporter EntS</fullName>
    </submittedName>
</protein>
<feature type="transmembrane region" description="Helical" evidence="8">
    <location>
        <begin position="165"/>
        <end position="183"/>
    </location>
</feature>
<evidence type="ECO:0000256" key="6">
    <source>
        <dbReference type="ARBA" id="ARBA00023136"/>
    </source>
</evidence>
<evidence type="ECO:0000256" key="7">
    <source>
        <dbReference type="SAM" id="MobiDB-lite"/>
    </source>
</evidence>
<accession>A0A8B4S4P2</accession>
<feature type="transmembrane region" description="Helical" evidence="8">
    <location>
        <begin position="204"/>
        <end position="226"/>
    </location>
</feature>
<evidence type="ECO:0000256" key="2">
    <source>
        <dbReference type="ARBA" id="ARBA00022448"/>
    </source>
</evidence>
<gene>
    <name evidence="9" type="primary">entS</name>
    <name evidence="9" type="ORF">NCTC10698_03736</name>
</gene>
<keyword evidence="3" id="KW-1003">Cell membrane</keyword>
<dbReference type="AlphaFoldDB" id="A0A8B4S4P2"/>